<dbReference type="InterPro" id="IPR036237">
    <property type="entry name" value="Xyl_isomerase-like_sf"/>
</dbReference>
<dbReference type="EMBL" id="QRDY01000031">
    <property type="protein sequence ID" value="RED52753.1"/>
    <property type="molecule type" value="Genomic_DNA"/>
</dbReference>
<dbReference type="Pfam" id="PF01261">
    <property type="entry name" value="AP_endonuc_2"/>
    <property type="match status" value="1"/>
</dbReference>
<protein>
    <submittedName>
        <fullName evidence="2">Sugar phosphate isomerase/epimerase</fullName>
    </submittedName>
</protein>
<dbReference type="Proteomes" id="UP000256869">
    <property type="component" value="Unassembled WGS sequence"/>
</dbReference>
<dbReference type="Gene3D" id="3.20.20.150">
    <property type="entry name" value="Divalent-metal-dependent TIM barrel enzymes"/>
    <property type="match status" value="1"/>
</dbReference>
<dbReference type="GO" id="GO:0016853">
    <property type="term" value="F:isomerase activity"/>
    <property type="evidence" value="ECO:0007669"/>
    <property type="project" value="UniProtKB-KW"/>
</dbReference>
<dbReference type="AlphaFoldDB" id="A0A3D9HTB6"/>
<dbReference type="SUPFAM" id="SSF51658">
    <property type="entry name" value="Xylose isomerase-like"/>
    <property type="match status" value="1"/>
</dbReference>
<dbReference type="PANTHER" id="PTHR12110:SF21">
    <property type="entry name" value="XYLOSE ISOMERASE-LIKE TIM BARREL DOMAIN-CONTAINING PROTEIN"/>
    <property type="match status" value="1"/>
</dbReference>
<proteinExistence type="predicted"/>
<keyword evidence="2" id="KW-0413">Isomerase</keyword>
<feature type="domain" description="Xylose isomerase-like TIM barrel" evidence="1">
    <location>
        <begin position="20"/>
        <end position="261"/>
    </location>
</feature>
<name>A0A3D9HTB6_9BACL</name>
<dbReference type="InterPro" id="IPR013022">
    <property type="entry name" value="Xyl_isomerase-like_TIM-brl"/>
</dbReference>
<evidence type="ECO:0000313" key="2">
    <source>
        <dbReference type="EMBL" id="RED52753.1"/>
    </source>
</evidence>
<evidence type="ECO:0000259" key="1">
    <source>
        <dbReference type="Pfam" id="PF01261"/>
    </source>
</evidence>
<dbReference type="PANTHER" id="PTHR12110">
    <property type="entry name" value="HYDROXYPYRUVATE ISOMERASE"/>
    <property type="match status" value="1"/>
</dbReference>
<reference evidence="2 3" key="1">
    <citation type="submission" date="2018-07" db="EMBL/GenBank/DDBJ databases">
        <title>Genomic Encyclopedia of Type Strains, Phase III (KMG-III): the genomes of soil and plant-associated and newly described type strains.</title>
        <authorList>
            <person name="Whitman W."/>
        </authorList>
    </citation>
    <scope>NUCLEOTIDE SEQUENCE [LARGE SCALE GENOMIC DNA]</scope>
    <source>
        <strain evidence="2 3">CECT 8236</strain>
    </source>
</reference>
<keyword evidence="3" id="KW-1185">Reference proteome</keyword>
<accession>A0A3D9HTB6</accession>
<dbReference type="OrthoDB" id="110795at2"/>
<evidence type="ECO:0000313" key="3">
    <source>
        <dbReference type="Proteomes" id="UP000256869"/>
    </source>
</evidence>
<sequence>MKISTSIHMFEMDYPIAQAIQRCKSAGFEALDFNYTDYVPRLLSQSWVEEERWAREIREAADRHHIAFTQMHGPFNGPAFDTMYSSRHIEAFLALAERSLRTASILGVPWVVFHPNQISLQSGETYAKQREFNREVYAKLLPAMEETGVGIALENMFDRPRGGGKLRSYCAMPEELAELVGGLNHPLFGACWDTGHGNVQGLNQGESIRALGSLLKATHIQDNSGLSDDHLLPFLGNINWKEVMGGLNDVGYTGDLTYEIHRFFRPIPTDLLDSAMLHAVNTSRHLLSAIGIEAACQ</sequence>
<organism evidence="2 3">
    <name type="scientific">Cohnella lupini</name>
    <dbReference type="NCBI Taxonomy" id="1294267"/>
    <lineage>
        <taxon>Bacteria</taxon>
        <taxon>Bacillati</taxon>
        <taxon>Bacillota</taxon>
        <taxon>Bacilli</taxon>
        <taxon>Bacillales</taxon>
        <taxon>Paenibacillaceae</taxon>
        <taxon>Cohnella</taxon>
    </lineage>
</organism>
<gene>
    <name evidence="2" type="ORF">DFP95_13119</name>
</gene>
<dbReference type="RefSeq" id="WP_115995675.1">
    <property type="nucleotide sequence ID" value="NZ_QRDY01000031.1"/>
</dbReference>
<comment type="caution">
    <text evidence="2">The sequence shown here is derived from an EMBL/GenBank/DDBJ whole genome shotgun (WGS) entry which is preliminary data.</text>
</comment>
<dbReference type="InterPro" id="IPR050312">
    <property type="entry name" value="IolE/XylAMocC-like"/>
</dbReference>